<evidence type="ECO:0000313" key="3">
    <source>
        <dbReference type="EMBL" id="HCA00723.1"/>
    </source>
</evidence>
<evidence type="ECO:0000256" key="1">
    <source>
        <dbReference type="SAM" id="MobiDB-lite"/>
    </source>
</evidence>
<proteinExistence type="predicted"/>
<reference evidence="3" key="1">
    <citation type="journal article" date="2018" name="Nat. Biotechnol.">
        <title>A standardized bacterial taxonomy based on genome phylogeny substantially revises the tree of life.</title>
        <authorList>
            <person name="Parks D.H."/>
            <person name="Chuvochina M."/>
            <person name="Waite D.W."/>
            <person name="Rinke C."/>
            <person name="Skarshewski A."/>
            <person name="Chaumeil P.A."/>
            <person name="Hugenholtz P."/>
        </authorList>
    </citation>
    <scope>NUCLEOTIDE SEQUENCE [LARGE SCALE GENOMIC DNA]</scope>
    <source>
        <strain evidence="3">UBA11284</strain>
    </source>
</reference>
<protein>
    <recommendedName>
        <fullName evidence="4">DUF2946 domain-containing protein</fullName>
    </recommendedName>
</protein>
<name>A0A3D0KB35_9GAMM</name>
<keyword evidence="2" id="KW-0472">Membrane</keyword>
<keyword evidence="2" id="KW-1133">Transmembrane helix</keyword>
<dbReference type="AlphaFoldDB" id="A0A3D0KB35"/>
<feature type="region of interest" description="Disordered" evidence="1">
    <location>
        <begin position="38"/>
        <end position="78"/>
    </location>
</feature>
<evidence type="ECO:0000256" key="2">
    <source>
        <dbReference type="SAM" id="Phobius"/>
    </source>
</evidence>
<keyword evidence="2" id="KW-0812">Transmembrane</keyword>
<accession>A0A3D0KB35</accession>
<organism evidence="3">
    <name type="scientific">Halomonas campaniensis</name>
    <dbReference type="NCBI Taxonomy" id="213554"/>
    <lineage>
        <taxon>Bacteria</taxon>
        <taxon>Pseudomonadati</taxon>
        <taxon>Pseudomonadota</taxon>
        <taxon>Gammaproteobacteria</taxon>
        <taxon>Oceanospirillales</taxon>
        <taxon>Halomonadaceae</taxon>
        <taxon>Halomonas</taxon>
    </lineage>
</organism>
<feature type="transmembrane region" description="Helical" evidence="2">
    <location>
        <begin position="12"/>
        <end position="32"/>
    </location>
</feature>
<sequence length="151" mass="16823">MHLSRSVGTLWYRIALYMAFVAMHLLLGGPLISQYQAGGQHHANHGTDHSSSHSSSHQNGNHHQHAAPQASQHHHSSGHAEAVEPIFNWFHQCGYCAVWQQFPTTPTVLPAISQQAFITHGQLLTQPTQAMRSCDNYPHALTRAPPFLRRV</sequence>
<dbReference type="EMBL" id="DOTR01000007">
    <property type="protein sequence ID" value="HCA00723.1"/>
    <property type="molecule type" value="Genomic_DNA"/>
</dbReference>
<gene>
    <name evidence="3" type="ORF">DEO68_00745</name>
</gene>
<evidence type="ECO:0008006" key="4">
    <source>
        <dbReference type="Google" id="ProtNLM"/>
    </source>
</evidence>
<comment type="caution">
    <text evidence="3">The sequence shown here is derived from an EMBL/GenBank/DDBJ whole genome shotgun (WGS) entry which is preliminary data.</text>
</comment>